<feature type="transmembrane region" description="Helical" evidence="1">
    <location>
        <begin position="39"/>
        <end position="54"/>
    </location>
</feature>
<name>A0ABW8REL4_9BACI</name>
<organism evidence="2 3">
    <name type="scientific">Bacillus salipaludis</name>
    <dbReference type="NCBI Taxonomy" id="2547811"/>
    <lineage>
        <taxon>Bacteria</taxon>
        <taxon>Bacillati</taxon>
        <taxon>Bacillota</taxon>
        <taxon>Bacilli</taxon>
        <taxon>Bacillales</taxon>
        <taxon>Bacillaceae</taxon>
        <taxon>Bacillus</taxon>
    </lineage>
</organism>
<keyword evidence="1" id="KW-1133">Transmembrane helix</keyword>
<dbReference type="EMBL" id="JBJHQH010000006">
    <property type="protein sequence ID" value="MFK9091900.1"/>
    <property type="molecule type" value="Genomic_DNA"/>
</dbReference>
<reference evidence="2 3" key="1">
    <citation type="submission" date="2024-11" db="EMBL/GenBank/DDBJ databases">
        <authorList>
            <person name="Lucas J.A."/>
        </authorList>
    </citation>
    <scope>NUCLEOTIDE SEQUENCE [LARGE SCALE GENOMIC DNA]</scope>
    <source>
        <strain evidence="2 3">Z 5.4</strain>
    </source>
</reference>
<keyword evidence="1" id="KW-0472">Membrane</keyword>
<evidence type="ECO:0000313" key="3">
    <source>
        <dbReference type="Proteomes" id="UP001623041"/>
    </source>
</evidence>
<keyword evidence="1" id="KW-0812">Transmembrane</keyword>
<dbReference type="Proteomes" id="UP001623041">
    <property type="component" value="Unassembled WGS sequence"/>
</dbReference>
<accession>A0ABW8REL4</accession>
<feature type="transmembrane region" description="Helical" evidence="1">
    <location>
        <begin position="60"/>
        <end position="76"/>
    </location>
</feature>
<dbReference type="RefSeq" id="WP_406580511.1">
    <property type="nucleotide sequence ID" value="NZ_JBJHQH010000006.1"/>
</dbReference>
<keyword evidence="3" id="KW-1185">Reference proteome</keyword>
<feature type="transmembrane region" description="Helical" evidence="1">
    <location>
        <begin position="14"/>
        <end position="32"/>
    </location>
</feature>
<gene>
    <name evidence="2" type="ORF">ACJEBI_10445</name>
</gene>
<sequence>MDQKMNKWLDNPVYFRWGFFIPLLVSAGLHNYQIEQNHLYVFYILTTVFLGISFYKKPTWFLFIFTTVVVICRLLRHQPLLKSISIFFTYQSAYYFGKLRSK</sequence>
<comment type="caution">
    <text evidence="2">The sequence shown here is derived from an EMBL/GenBank/DDBJ whole genome shotgun (WGS) entry which is preliminary data.</text>
</comment>
<protein>
    <submittedName>
        <fullName evidence="2">Uncharacterized protein</fullName>
    </submittedName>
</protein>
<evidence type="ECO:0000313" key="2">
    <source>
        <dbReference type="EMBL" id="MFK9091900.1"/>
    </source>
</evidence>
<proteinExistence type="predicted"/>
<evidence type="ECO:0000256" key="1">
    <source>
        <dbReference type="SAM" id="Phobius"/>
    </source>
</evidence>